<evidence type="ECO:0000313" key="2">
    <source>
        <dbReference type="Proteomes" id="UP000235672"/>
    </source>
</evidence>
<reference evidence="1 2" key="1">
    <citation type="submission" date="2016-05" db="EMBL/GenBank/DDBJ databases">
        <title>A degradative enzymes factory behind the ericoid mycorrhizal symbiosis.</title>
        <authorList>
            <consortium name="DOE Joint Genome Institute"/>
            <person name="Martino E."/>
            <person name="Morin E."/>
            <person name="Grelet G."/>
            <person name="Kuo A."/>
            <person name="Kohler A."/>
            <person name="Daghino S."/>
            <person name="Barry K."/>
            <person name="Choi C."/>
            <person name="Cichocki N."/>
            <person name="Clum A."/>
            <person name="Copeland A."/>
            <person name="Hainaut M."/>
            <person name="Haridas S."/>
            <person name="Labutti K."/>
            <person name="Lindquist E."/>
            <person name="Lipzen A."/>
            <person name="Khouja H.-R."/>
            <person name="Murat C."/>
            <person name="Ohm R."/>
            <person name="Olson A."/>
            <person name="Spatafora J."/>
            <person name="Veneault-Fourrey C."/>
            <person name="Henrissat B."/>
            <person name="Grigoriev I."/>
            <person name="Martin F."/>
            <person name="Perotto S."/>
        </authorList>
    </citation>
    <scope>NUCLEOTIDE SEQUENCE [LARGE SCALE GENOMIC DNA]</scope>
    <source>
        <strain evidence="1 2">UAMH 7357</strain>
    </source>
</reference>
<evidence type="ECO:0000313" key="1">
    <source>
        <dbReference type="EMBL" id="PMD12387.1"/>
    </source>
</evidence>
<dbReference type="EMBL" id="KZ613552">
    <property type="protein sequence ID" value="PMD12387.1"/>
    <property type="molecule type" value="Genomic_DNA"/>
</dbReference>
<sequence length="556" mass="61739">MLSCLFECGDIPADLRPEFAVDPESGMKNYIANESTPFATSSRYVRKQLLDCIQEGRNAYQLKKKSPTQALIYLGAALHTLEDFAAHSNYVELALMTLGVPAFPFVGDGCKVKIPRSGHEVPPLVTGTFGMLDIFQSLLGEVDDKAAHKEKGELDEIIKNVPQPQELNKLFMAVKSAVGVLSVMSIDSSTTGLTNNLNLAMDNANDAQKNPSKYGPEHFNSQPNAIWTAIAPMLQFHDQIAKFMLEHEEQFKVPFLSEAKKEIGETIDILTYKYLAFFIESAVKRFEGLHRRRHLQPSATGSDPSHSILSKDHYSNVLNPVAGRVSLALINYATQKVVRAWEDPLLEPNAVVKSILEGFHNPYYMDLRSDVQKAMYSALTSWWQTRTEEKKQFLNRVLTKDGVRDNLNNPVVSAAEFANDIGAGWSFLEPLPTTKQRPPKSIAVDTRDLLQQAGQLIADTLKKIDQGMVKVSNIVGQGEDLAGHALNDFSNSVNNTTGTILRDNLPPELQPILNAGNQAGDVLDKVAEQAKEELERPYNEFKDTLNSLTPSWARWG</sequence>
<name>A0A2J6PED8_9HELO</name>
<proteinExistence type="predicted"/>
<gene>
    <name evidence="1" type="ORF">NA56DRAFT_713224</name>
</gene>
<dbReference type="OrthoDB" id="2506204at2759"/>
<organism evidence="1 2">
    <name type="scientific">Hyaloscypha hepaticicola</name>
    <dbReference type="NCBI Taxonomy" id="2082293"/>
    <lineage>
        <taxon>Eukaryota</taxon>
        <taxon>Fungi</taxon>
        <taxon>Dikarya</taxon>
        <taxon>Ascomycota</taxon>
        <taxon>Pezizomycotina</taxon>
        <taxon>Leotiomycetes</taxon>
        <taxon>Helotiales</taxon>
        <taxon>Hyaloscyphaceae</taxon>
        <taxon>Hyaloscypha</taxon>
    </lineage>
</organism>
<dbReference type="Pfam" id="PF07217">
    <property type="entry name" value="Het-C"/>
    <property type="match status" value="1"/>
</dbReference>
<dbReference type="PANTHER" id="PTHR14905">
    <property type="entry name" value="NG37"/>
    <property type="match status" value="1"/>
</dbReference>
<dbReference type="InterPro" id="IPR052577">
    <property type="entry name" value="VWA7"/>
</dbReference>
<accession>A0A2J6PED8</accession>
<dbReference type="InterPro" id="IPR010816">
    <property type="entry name" value="Het-C"/>
</dbReference>
<dbReference type="AlphaFoldDB" id="A0A2J6PED8"/>
<dbReference type="PANTHER" id="PTHR14905:SF7">
    <property type="entry name" value="VON WILLEBRAND FACTOR A DOMAIN-CONTAINING PROTEIN 7"/>
    <property type="match status" value="1"/>
</dbReference>
<dbReference type="Proteomes" id="UP000235672">
    <property type="component" value="Unassembled WGS sequence"/>
</dbReference>
<protein>
    <submittedName>
        <fullName evidence="1">Het-C-domain-containing protein</fullName>
    </submittedName>
</protein>
<keyword evidence="2" id="KW-1185">Reference proteome</keyword>